<accession>A0ACC1N5M7</accession>
<organism evidence="1 2">
    <name type="scientific">Zarea fungicola</name>
    <dbReference type="NCBI Taxonomy" id="93591"/>
    <lineage>
        <taxon>Eukaryota</taxon>
        <taxon>Fungi</taxon>
        <taxon>Dikarya</taxon>
        <taxon>Ascomycota</taxon>
        <taxon>Pezizomycotina</taxon>
        <taxon>Sordariomycetes</taxon>
        <taxon>Hypocreomycetidae</taxon>
        <taxon>Hypocreales</taxon>
        <taxon>Cordycipitaceae</taxon>
        <taxon>Zarea</taxon>
    </lineage>
</organism>
<reference evidence="1" key="1">
    <citation type="submission" date="2022-08" db="EMBL/GenBank/DDBJ databases">
        <title>Genome Sequence of Lecanicillium fungicola.</title>
        <authorList>
            <person name="Buettner E."/>
        </authorList>
    </citation>
    <scope>NUCLEOTIDE SEQUENCE</scope>
    <source>
        <strain evidence="1">Babe33</strain>
    </source>
</reference>
<sequence length="497" mass="56563">MADLKEENVKRKAEEDLPSPGAPKRARHSDSEEPQDEVLGEKEDDQLDLNNGEGVVGIYGAGDEADGDDDGAVDGIEDAGEDGADDKDDGKDDDDKEEKDDDKDGDNDDEDKDEEKDDDKDSKDAAAEAKSDDKPTAALKRIPFPDKPGVIEERNHEIEFRVVNNDGGRESLIVLTGLKCLFQKQLPKMPKDYIARLVYDRTHLSIAIVKKPLEVVGGVTFRPFKGRRFAEIVFFAISTDQQVKGYGAHLMCHLKDYVKATSDVMYFLTYADNYAIGYFKKQGFTKEITLDRSVWMGYIKDYEGGTIMQCSMLPRIRYLELGRLLLKQKECVQAKIRAYSKSHNVHPPPKEWRNGIKEIDPLDIPAIRASGWSPDMDELARQPRHGPNYNQLLHLLNDLQNHNSAWPFLVPVNRDDVADYYEVIKEPMDFSTMENKLEADQYATPEDFIRDATLIFNNCRKYNNESTPYAKSATKLEKFMWQQLKAVPEWSHLEPEK</sequence>
<evidence type="ECO:0000313" key="2">
    <source>
        <dbReference type="Proteomes" id="UP001143910"/>
    </source>
</evidence>
<dbReference type="EMBL" id="JANJQO010000875">
    <property type="protein sequence ID" value="KAJ2974093.1"/>
    <property type="molecule type" value="Genomic_DNA"/>
</dbReference>
<evidence type="ECO:0000313" key="1">
    <source>
        <dbReference type="EMBL" id="KAJ2974093.1"/>
    </source>
</evidence>
<comment type="caution">
    <text evidence="1">The sequence shown here is derived from an EMBL/GenBank/DDBJ whole genome shotgun (WGS) entry which is preliminary data.</text>
</comment>
<dbReference type="Proteomes" id="UP001143910">
    <property type="component" value="Unassembled WGS sequence"/>
</dbReference>
<keyword evidence="2" id="KW-1185">Reference proteome</keyword>
<proteinExistence type="predicted"/>
<name>A0ACC1N5M7_9HYPO</name>
<gene>
    <name evidence="1" type="ORF">NQ176_g6239</name>
</gene>
<protein>
    <submittedName>
        <fullName evidence="1">Uncharacterized protein</fullName>
    </submittedName>
</protein>